<evidence type="ECO:0000256" key="2">
    <source>
        <dbReference type="ARBA" id="ARBA00009477"/>
    </source>
</evidence>
<evidence type="ECO:0000256" key="5">
    <source>
        <dbReference type="SAM" id="Coils"/>
    </source>
</evidence>
<dbReference type="PROSITE" id="PS51257">
    <property type="entry name" value="PROKAR_LIPOPROTEIN"/>
    <property type="match status" value="1"/>
</dbReference>
<dbReference type="Pfam" id="PF25917">
    <property type="entry name" value="BSH_RND"/>
    <property type="match status" value="1"/>
</dbReference>
<dbReference type="Gene3D" id="1.10.287.470">
    <property type="entry name" value="Helix hairpin bin"/>
    <property type="match status" value="1"/>
</dbReference>
<evidence type="ECO:0000256" key="6">
    <source>
        <dbReference type="SAM" id="MobiDB-lite"/>
    </source>
</evidence>
<sequence length="384" mass="41260">MQFKPAVTALVSAVALATLLSGCKKEEAAPAAQAPLVGVVTIQPQAFTLTSELPGRTSAYRVAEVRPQVNGIILKRLFKEGSDVKEGQQLYQIDPAVYEANLANAQANLQATRSLAERYKQLIDEQAVSKQEYDDANAKRLQAEASLKSAQIDLRYTKVLAPISGRIGRSSVTEGALVSNGQSNAMATIQQLDPIYVDVTQSTAELLKLRRDLESGQLQKAGNNAAKVQLVLEDGSLFKQEGRLEFSEVAVDETTGSVTLRAIFPNPEHTLLPGMFVHARLQAGVNSNAILAPQQGVTRDLKGAPTALVVNQENKVELRQLKASRTLGSDWLIEEGLNPGDRLITEGLQYVRPGVEVKVSEATNVKKPAGQAQASTAKADAKAE</sequence>
<feature type="chain" id="PRO_5045596411" evidence="7">
    <location>
        <begin position="18"/>
        <end position="384"/>
    </location>
</feature>
<keyword evidence="3" id="KW-0813">Transport</keyword>
<dbReference type="InterPro" id="IPR058627">
    <property type="entry name" value="MdtA-like_C"/>
</dbReference>
<dbReference type="Proteomes" id="UP000628086">
    <property type="component" value="Unassembled WGS sequence"/>
</dbReference>
<dbReference type="Gene3D" id="2.40.420.20">
    <property type="match status" value="1"/>
</dbReference>
<dbReference type="Gene3D" id="2.40.50.100">
    <property type="match status" value="1"/>
</dbReference>
<dbReference type="Pfam" id="PF25944">
    <property type="entry name" value="Beta-barrel_RND"/>
    <property type="match status" value="1"/>
</dbReference>
<evidence type="ECO:0000313" key="13">
    <source>
        <dbReference type="Proteomes" id="UP000628086"/>
    </source>
</evidence>
<feature type="region of interest" description="Disordered" evidence="6">
    <location>
        <begin position="365"/>
        <end position="384"/>
    </location>
</feature>
<dbReference type="Pfam" id="PF25967">
    <property type="entry name" value="RND-MFP_C"/>
    <property type="match status" value="1"/>
</dbReference>
<dbReference type="Gene3D" id="2.40.30.170">
    <property type="match status" value="1"/>
</dbReference>
<dbReference type="Pfam" id="PF25876">
    <property type="entry name" value="HH_MFP_RND"/>
    <property type="match status" value="1"/>
</dbReference>
<dbReference type="EMBL" id="JABWRS010000010">
    <property type="protein sequence ID" value="MBC3476860.1"/>
    <property type="molecule type" value="Genomic_DNA"/>
</dbReference>
<reference evidence="12 13" key="1">
    <citation type="journal article" date="2020" name="Microorganisms">
        <title>Reliable Identification of Environmental Pseudomonas Isolates Using the rpoD Gene.</title>
        <authorList>
            <consortium name="The Broad Institute Genome Sequencing Platform"/>
            <person name="Girard L."/>
            <person name="Lood C."/>
            <person name="Rokni-Zadeh H."/>
            <person name="van Noort V."/>
            <person name="Lavigne R."/>
            <person name="De Mot R."/>
        </authorList>
    </citation>
    <scope>NUCLEOTIDE SEQUENCE [LARGE SCALE GENOMIC DNA]</scope>
    <source>
        <strain evidence="12 13">RW7P2</strain>
    </source>
</reference>
<organism evidence="12 13">
    <name type="scientific">Pseudomonas taiwanensis</name>
    <dbReference type="NCBI Taxonomy" id="470150"/>
    <lineage>
        <taxon>Bacteria</taxon>
        <taxon>Pseudomonadati</taxon>
        <taxon>Pseudomonadota</taxon>
        <taxon>Gammaproteobacteria</taxon>
        <taxon>Pseudomonadales</taxon>
        <taxon>Pseudomonadaceae</taxon>
        <taxon>Pseudomonas</taxon>
    </lineage>
</organism>
<evidence type="ECO:0000256" key="7">
    <source>
        <dbReference type="SAM" id="SignalP"/>
    </source>
</evidence>
<dbReference type="PANTHER" id="PTHR30158:SF3">
    <property type="entry name" value="MULTIDRUG EFFLUX PUMP SUBUNIT ACRA-RELATED"/>
    <property type="match status" value="1"/>
</dbReference>
<comment type="similarity">
    <text evidence="2">Belongs to the membrane fusion protein (MFP) (TC 8.A.1) family.</text>
</comment>
<dbReference type="InterPro" id="IPR058626">
    <property type="entry name" value="MdtA-like_b-barrel"/>
</dbReference>
<keyword evidence="4 5" id="KW-0175">Coiled coil</keyword>
<feature type="domain" description="Multidrug resistance protein MdtA-like beta-barrel" evidence="10">
    <location>
        <begin position="194"/>
        <end position="284"/>
    </location>
</feature>
<feature type="compositionally biased region" description="Low complexity" evidence="6">
    <location>
        <begin position="369"/>
        <end position="378"/>
    </location>
</feature>
<evidence type="ECO:0000259" key="9">
    <source>
        <dbReference type="Pfam" id="PF25917"/>
    </source>
</evidence>
<proteinExistence type="inferred from homology"/>
<feature type="coiled-coil region" evidence="5">
    <location>
        <begin position="102"/>
        <end position="153"/>
    </location>
</feature>
<name>A0ABR6V9I9_9PSED</name>
<dbReference type="InterPro" id="IPR006143">
    <property type="entry name" value="RND_pump_MFP"/>
</dbReference>
<dbReference type="SUPFAM" id="SSF111369">
    <property type="entry name" value="HlyD-like secretion proteins"/>
    <property type="match status" value="1"/>
</dbReference>
<evidence type="ECO:0000256" key="4">
    <source>
        <dbReference type="ARBA" id="ARBA00023054"/>
    </source>
</evidence>
<dbReference type="PANTHER" id="PTHR30158">
    <property type="entry name" value="ACRA/E-RELATED COMPONENT OF DRUG EFFLUX TRANSPORTER"/>
    <property type="match status" value="1"/>
</dbReference>
<evidence type="ECO:0000259" key="10">
    <source>
        <dbReference type="Pfam" id="PF25944"/>
    </source>
</evidence>
<evidence type="ECO:0000256" key="1">
    <source>
        <dbReference type="ARBA" id="ARBA00004519"/>
    </source>
</evidence>
<keyword evidence="13" id="KW-1185">Reference proteome</keyword>
<gene>
    <name evidence="12" type="primary">ttgA</name>
    <name evidence="12" type="ORF">HU747_14820</name>
</gene>
<comment type="caution">
    <text evidence="12">The sequence shown here is derived from an EMBL/GenBank/DDBJ whole genome shotgun (WGS) entry which is preliminary data.</text>
</comment>
<feature type="signal peptide" evidence="7">
    <location>
        <begin position="1"/>
        <end position="17"/>
    </location>
</feature>
<evidence type="ECO:0000313" key="12">
    <source>
        <dbReference type="EMBL" id="MBC3476860.1"/>
    </source>
</evidence>
<comment type="subcellular location">
    <subcellularLocation>
        <location evidence="1">Cell inner membrane</location>
        <topology evidence="1">Lipid-anchor</topology>
    </subcellularLocation>
</comment>
<evidence type="ECO:0000259" key="8">
    <source>
        <dbReference type="Pfam" id="PF25876"/>
    </source>
</evidence>
<feature type="domain" description="Multidrug resistance protein MdtA-like alpha-helical hairpin" evidence="8">
    <location>
        <begin position="95"/>
        <end position="157"/>
    </location>
</feature>
<dbReference type="RefSeq" id="WP_023378921.1">
    <property type="nucleotide sequence ID" value="NZ_JABWRR010000006.1"/>
</dbReference>
<dbReference type="InterPro" id="IPR058624">
    <property type="entry name" value="MdtA-like_HH"/>
</dbReference>
<keyword evidence="7" id="KW-0732">Signal</keyword>
<evidence type="ECO:0000256" key="3">
    <source>
        <dbReference type="ARBA" id="ARBA00022448"/>
    </source>
</evidence>
<accession>A0ABR6V9I9</accession>
<evidence type="ECO:0000259" key="11">
    <source>
        <dbReference type="Pfam" id="PF25967"/>
    </source>
</evidence>
<dbReference type="InterPro" id="IPR058625">
    <property type="entry name" value="MdtA-like_BSH"/>
</dbReference>
<dbReference type="NCBIfam" id="TIGR01730">
    <property type="entry name" value="RND_mfp"/>
    <property type="match status" value="1"/>
</dbReference>
<feature type="domain" description="Multidrug resistance protein MdtA-like barrel-sandwich hybrid" evidence="9">
    <location>
        <begin position="61"/>
        <end position="190"/>
    </location>
</feature>
<protein>
    <submittedName>
        <fullName evidence="12">Toluene efflux RND transporter periplasmic adaptor subunit TtgA</fullName>
    </submittedName>
</protein>
<feature type="domain" description="Multidrug resistance protein MdtA-like C-terminal permuted SH3" evidence="11">
    <location>
        <begin position="288"/>
        <end position="350"/>
    </location>
</feature>